<dbReference type="OrthoDB" id="2918445at2"/>
<evidence type="ECO:0000313" key="3">
    <source>
        <dbReference type="Proteomes" id="UP000027778"/>
    </source>
</evidence>
<keyword evidence="1" id="KW-0812">Transmembrane</keyword>
<accession>A0A073KQ35</accession>
<gene>
    <name evidence="2" type="ORF">BAGA_25360</name>
</gene>
<comment type="caution">
    <text evidence="2">The sequence shown here is derived from an EMBL/GenBank/DDBJ whole genome shotgun (WGS) entry which is preliminary data.</text>
</comment>
<dbReference type="RefSeq" id="WP_033674238.1">
    <property type="nucleotide sequence ID" value="NZ_JOTM01000006.1"/>
</dbReference>
<reference evidence="2 3" key="1">
    <citation type="submission" date="2014-06" db="EMBL/GenBank/DDBJ databases">
        <title>Draft genome sequence of Bacillus gaemokensis JCM 15801 (MCCC 1A00707).</title>
        <authorList>
            <person name="Lai Q."/>
            <person name="Liu Y."/>
            <person name="Shao Z."/>
        </authorList>
    </citation>
    <scope>NUCLEOTIDE SEQUENCE [LARGE SCALE GENOMIC DNA]</scope>
    <source>
        <strain evidence="2 3">JCM 15801</strain>
    </source>
</reference>
<protein>
    <submittedName>
        <fullName evidence="2">Transcriptional regulator</fullName>
    </submittedName>
</protein>
<evidence type="ECO:0000256" key="1">
    <source>
        <dbReference type="SAM" id="Phobius"/>
    </source>
</evidence>
<dbReference type="InterPro" id="IPR025027">
    <property type="entry name" value="DUF3917"/>
</dbReference>
<dbReference type="AlphaFoldDB" id="A0A073KQ35"/>
<dbReference type="Pfam" id="PF13055">
    <property type="entry name" value="DUF3917"/>
    <property type="match status" value="1"/>
</dbReference>
<name>A0A073KQ35_9BACI</name>
<dbReference type="Proteomes" id="UP000027778">
    <property type="component" value="Unassembled WGS sequence"/>
</dbReference>
<feature type="transmembrane region" description="Helical" evidence="1">
    <location>
        <begin position="28"/>
        <end position="48"/>
    </location>
</feature>
<evidence type="ECO:0000313" key="2">
    <source>
        <dbReference type="EMBL" id="KEK24483.1"/>
    </source>
</evidence>
<feature type="transmembrane region" description="Helical" evidence="1">
    <location>
        <begin position="60"/>
        <end position="83"/>
    </location>
</feature>
<keyword evidence="3" id="KW-1185">Reference proteome</keyword>
<keyword evidence="1" id="KW-0472">Membrane</keyword>
<sequence>MIILWIITLCMTALFAYMTLKQDGLKRFVPGSILAGIALITYVTSIFIESISADVSTSFVFVAITLFAGSIMVLMVAGIIWFIHMNSETL</sequence>
<proteinExistence type="predicted"/>
<organism evidence="2 3">
    <name type="scientific">Bacillus gaemokensis</name>
    <dbReference type="NCBI Taxonomy" id="574375"/>
    <lineage>
        <taxon>Bacteria</taxon>
        <taxon>Bacillati</taxon>
        <taxon>Bacillota</taxon>
        <taxon>Bacilli</taxon>
        <taxon>Bacillales</taxon>
        <taxon>Bacillaceae</taxon>
        <taxon>Bacillus</taxon>
        <taxon>Bacillus cereus group</taxon>
    </lineage>
</organism>
<dbReference type="EMBL" id="JOTM01000006">
    <property type="protein sequence ID" value="KEK24483.1"/>
    <property type="molecule type" value="Genomic_DNA"/>
</dbReference>
<dbReference type="eggNOG" id="ENOG50303RR">
    <property type="taxonomic scope" value="Bacteria"/>
</dbReference>
<keyword evidence="1" id="KW-1133">Transmembrane helix</keyword>